<dbReference type="EMBL" id="CP071869">
    <property type="protein sequence ID" value="QTE21603.1"/>
    <property type="molecule type" value="Genomic_DNA"/>
</dbReference>
<keyword evidence="2" id="KW-1185">Reference proteome</keyword>
<dbReference type="KEGG" id="pcea:J3359_12320"/>
<dbReference type="Proteomes" id="UP000663920">
    <property type="component" value="Chromosome"/>
</dbReference>
<dbReference type="PROSITE" id="PS00018">
    <property type="entry name" value="EF_HAND_1"/>
    <property type="match status" value="1"/>
</dbReference>
<dbReference type="AlphaFoldDB" id="A0A975CKX3"/>
<dbReference type="RefSeq" id="WP_208077156.1">
    <property type="nucleotide sequence ID" value="NZ_CP071869.1"/>
</dbReference>
<proteinExistence type="predicted"/>
<evidence type="ECO:0000313" key="1">
    <source>
        <dbReference type="EMBL" id="QTE21603.1"/>
    </source>
</evidence>
<dbReference type="PROSITE" id="PS51257">
    <property type="entry name" value="PROKAR_LIPOPROTEIN"/>
    <property type="match status" value="1"/>
</dbReference>
<dbReference type="InterPro" id="IPR018247">
    <property type="entry name" value="EF_Hand_1_Ca_BS"/>
</dbReference>
<sequence length="569" mass="63609">MVKNSIRKTTQVGVLFLLFAGIISCEKDFTDIDSGVISNTKFSTGEVALDIEISTINLNSVVADNISTTNASNIGLPILKNNTPFPVDYWLGVYNNANAKKLEAGFASQIAFPSKKLITREVVADGDTIFNLDKVVLKLPYTAVSLGANKEGIVTYRLDSILGNKDALTNVEVYRNPTQLYALNPQDPSKSNSYASNFNYNETELLTKDTNFSFKPSPTDTIFEFFRIDRSEDVNSTELVKDTLKILNSSKKAIPFLAIPLDLNKMKTTFWDKFNDTEFSSPEEFQKYFKGIILKAKGNDGVLVPFNLINNREASIDFLYSKTILKNNVVDKVLKEDYTFSLAGIKNNIYNTNNIVPVPTNSFVVQGTAGLSAEVKVLGINLQTLRTENPTHPILEYVNKDIDNNNYLDLKELASIKDISNNEFGLLVNDADLTFFVNNTLSSTPNTLPQRLYVYQNKDNGKGGVTPTHLSDSYKETNSFNGKLVNNNKIPEKYTFKITDYISNLMDGTSKDFSPLVLKVYNSTDNPLVSGSLNKNVLQYNWNPRSVVLYDENSNNKAKLKISFTRKKN</sequence>
<accession>A0A975CKX3</accession>
<name>A0A975CKX3_9FLAO</name>
<dbReference type="InterPro" id="IPR025366">
    <property type="entry name" value="DUF4270"/>
</dbReference>
<gene>
    <name evidence="1" type="ORF">J3359_12320</name>
</gene>
<protein>
    <submittedName>
        <fullName evidence="1">DUF4270 family protein</fullName>
    </submittedName>
</protein>
<reference evidence="1 2" key="1">
    <citation type="submission" date="2021-03" db="EMBL/GenBank/DDBJ databases">
        <title>Complete genome of Polaribacter_sp.SM13.</title>
        <authorList>
            <person name="Jeong S.W."/>
            <person name="Bae J.W."/>
        </authorList>
    </citation>
    <scope>NUCLEOTIDE SEQUENCE [LARGE SCALE GENOMIC DNA]</scope>
    <source>
        <strain evidence="1 2">SM13</strain>
    </source>
</reference>
<organism evidence="1 2">
    <name type="scientific">Polaribacter cellanae</name>
    <dbReference type="NCBI Taxonomy" id="2818493"/>
    <lineage>
        <taxon>Bacteria</taxon>
        <taxon>Pseudomonadati</taxon>
        <taxon>Bacteroidota</taxon>
        <taxon>Flavobacteriia</taxon>
        <taxon>Flavobacteriales</taxon>
        <taxon>Flavobacteriaceae</taxon>
    </lineage>
</organism>
<dbReference type="Pfam" id="PF14092">
    <property type="entry name" value="DUF4270"/>
    <property type="match status" value="1"/>
</dbReference>
<evidence type="ECO:0000313" key="2">
    <source>
        <dbReference type="Proteomes" id="UP000663920"/>
    </source>
</evidence>